<dbReference type="InterPro" id="IPR012337">
    <property type="entry name" value="RNaseH-like_sf"/>
</dbReference>
<dbReference type="AlphaFoldDB" id="A0A7R9D391"/>
<reference evidence="1" key="1">
    <citation type="submission" date="2020-11" db="EMBL/GenBank/DDBJ databases">
        <authorList>
            <person name="Tran Van P."/>
        </authorList>
    </citation>
    <scope>NUCLEOTIDE SEQUENCE</scope>
</reference>
<organism evidence="1">
    <name type="scientific">Timema cristinae</name>
    <name type="common">Walking stick</name>
    <dbReference type="NCBI Taxonomy" id="61476"/>
    <lineage>
        <taxon>Eukaryota</taxon>
        <taxon>Metazoa</taxon>
        <taxon>Ecdysozoa</taxon>
        <taxon>Arthropoda</taxon>
        <taxon>Hexapoda</taxon>
        <taxon>Insecta</taxon>
        <taxon>Pterygota</taxon>
        <taxon>Neoptera</taxon>
        <taxon>Polyneoptera</taxon>
        <taxon>Phasmatodea</taxon>
        <taxon>Timematodea</taxon>
        <taxon>Timematoidea</taxon>
        <taxon>Timematidae</taxon>
        <taxon>Timema</taxon>
    </lineage>
</organism>
<sequence>MPTCAVVPADPLRLPRETEIDILRNLAVVLKPFEYATTEISCEQYVTMSKIISVVNCLKIHLDNLKSNNPAIESVRKRLSAAMRKRFGMGELNSKLAMSTILNPCFKNPAGCAKAIAKLKKLCVEEISSESEEEKAEATDPEYFDFWKTHKELVYGKRKKKRDDSGDYSEELSRHNYVTATSYLELLNSYSNILARKKGELLLRVQRLNTG</sequence>
<proteinExistence type="predicted"/>
<dbReference type="Gene3D" id="1.20.920.20">
    <property type="match status" value="1"/>
</dbReference>
<protein>
    <submittedName>
        <fullName evidence="1">Uncharacterized protein</fullName>
    </submittedName>
</protein>
<accession>A0A7R9D391</accession>
<evidence type="ECO:0000313" key="1">
    <source>
        <dbReference type="EMBL" id="CAD7406992.1"/>
    </source>
</evidence>
<dbReference type="SUPFAM" id="SSF53098">
    <property type="entry name" value="Ribonuclease H-like"/>
    <property type="match status" value="1"/>
</dbReference>
<dbReference type="EMBL" id="OC320025">
    <property type="protein sequence ID" value="CAD7406992.1"/>
    <property type="molecule type" value="Genomic_DNA"/>
</dbReference>
<gene>
    <name evidence="1" type="ORF">TCEB3V08_LOCUS8803</name>
</gene>
<name>A0A7R9D391_TIMCR</name>